<comment type="caution">
    <text evidence="14">The sequence shown here is derived from an EMBL/GenBank/DDBJ whole genome shotgun (WGS) entry which is preliminary data.</text>
</comment>
<dbReference type="EMBL" id="JANEYG010000013">
    <property type="protein sequence ID" value="KAJ8920690.1"/>
    <property type="molecule type" value="Genomic_DNA"/>
</dbReference>
<feature type="transmembrane region" description="Helical" evidence="13">
    <location>
        <begin position="409"/>
        <end position="428"/>
    </location>
</feature>
<dbReference type="PANTHER" id="PTHR42985:SF5">
    <property type="entry name" value="FI02094P-RELATED"/>
    <property type="match status" value="1"/>
</dbReference>
<keyword evidence="10" id="KW-0739">Sodium transport</keyword>
<evidence type="ECO:0000313" key="15">
    <source>
        <dbReference type="Proteomes" id="UP001159042"/>
    </source>
</evidence>
<comment type="similarity">
    <text evidence="2 11">Belongs to the sodium:solute symporter (SSF) (TC 2.A.21) family.</text>
</comment>
<evidence type="ECO:0000256" key="12">
    <source>
        <dbReference type="SAM" id="MobiDB-lite"/>
    </source>
</evidence>
<comment type="subcellular location">
    <subcellularLocation>
        <location evidence="1">Cell membrane</location>
        <topology evidence="1">Multi-pass membrane protein</topology>
    </subcellularLocation>
</comment>
<dbReference type="NCBIfam" id="TIGR00813">
    <property type="entry name" value="sss"/>
    <property type="match status" value="1"/>
</dbReference>
<feature type="transmembrane region" description="Helical" evidence="13">
    <location>
        <begin position="184"/>
        <end position="202"/>
    </location>
</feature>
<keyword evidence="5 13" id="KW-0812">Transmembrane</keyword>
<evidence type="ECO:0000256" key="9">
    <source>
        <dbReference type="ARBA" id="ARBA00023136"/>
    </source>
</evidence>
<name>A0AAV8W3T8_9CUCU</name>
<feature type="transmembrane region" description="Helical" evidence="13">
    <location>
        <begin position="110"/>
        <end position="130"/>
    </location>
</feature>
<dbReference type="GO" id="GO:0006814">
    <property type="term" value="P:sodium ion transport"/>
    <property type="evidence" value="ECO:0007669"/>
    <property type="project" value="UniProtKB-KW"/>
</dbReference>
<keyword evidence="6 13" id="KW-1133">Transmembrane helix</keyword>
<keyword evidence="7" id="KW-0915">Sodium</keyword>
<evidence type="ECO:0000256" key="5">
    <source>
        <dbReference type="ARBA" id="ARBA00022692"/>
    </source>
</evidence>
<dbReference type="AlphaFoldDB" id="A0AAV8W3T8"/>
<dbReference type="PROSITE" id="PS50283">
    <property type="entry name" value="NA_SOLUT_SYMP_3"/>
    <property type="match status" value="1"/>
</dbReference>
<dbReference type="PANTHER" id="PTHR42985">
    <property type="entry name" value="SODIUM-COUPLED MONOCARBOXYLATE TRANSPORTER"/>
    <property type="match status" value="1"/>
</dbReference>
<feature type="transmembrane region" description="Helical" evidence="13">
    <location>
        <begin position="545"/>
        <end position="565"/>
    </location>
</feature>
<dbReference type="InterPro" id="IPR038377">
    <property type="entry name" value="Na/Glc_symporter_sf"/>
</dbReference>
<evidence type="ECO:0000313" key="14">
    <source>
        <dbReference type="EMBL" id="KAJ8920690.1"/>
    </source>
</evidence>
<accession>A0AAV8W3T8</accession>
<keyword evidence="4" id="KW-1003">Cell membrane</keyword>
<keyword evidence="8" id="KW-0406">Ion transport</keyword>
<dbReference type="Gene3D" id="1.20.1730.10">
    <property type="entry name" value="Sodium/glucose cotransporter"/>
    <property type="match status" value="1"/>
</dbReference>
<keyword evidence="9 13" id="KW-0472">Membrane</keyword>
<dbReference type="Pfam" id="PF00474">
    <property type="entry name" value="SSF"/>
    <property type="match status" value="1"/>
</dbReference>
<evidence type="ECO:0000256" key="3">
    <source>
        <dbReference type="ARBA" id="ARBA00022448"/>
    </source>
</evidence>
<feature type="transmembrane region" description="Helical" evidence="13">
    <location>
        <begin position="466"/>
        <end position="489"/>
    </location>
</feature>
<feature type="compositionally biased region" description="Basic and acidic residues" evidence="12">
    <location>
        <begin position="620"/>
        <end position="632"/>
    </location>
</feature>
<evidence type="ECO:0000256" key="4">
    <source>
        <dbReference type="ARBA" id="ARBA00022475"/>
    </source>
</evidence>
<evidence type="ECO:0008006" key="16">
    <source>
        <dbReference type="Google" id="ProtNLM"/>
    </source>
</evidence>
<feature type="transmembrane region" description="Helical" evidence="13">
    <location>
        <begin position="40"/>
        <end position="59"/>
    </location>
</feature>
<evidence type="ECO:0000256" key="2">
    <source>
        <dbReference type="ARBA" id="ARBA00006434"/>
    </source>
</evidence>
<feature type="region of interest" description="Disordered" evidence="12">
    <location>
        <begin position="620"/>
        <end position="640"/>
    </location>
</feature>
<dbReference type="GO" id="GO:0015293">
    <property type="term" value="F:symporter activity"/>
    <property type="evidence" value="ECO:0007669"/>
    <property type="project" value="TreeGrafter"/>
</dbReference>
<feature type="transmembrane region" description="Helical" evidence="13">
    <location>
        <begin position="79"/>
        <end position="98"/>
    </location>
</feature>
<reference evidence="14 15" key="1">
    <citation type="journal article" date="2023" name="Insect Mol. Biol.">
        <title>Genome sequencing provides insights into the evolution of gene families encoding plant cell wall-degrading enzymes in longhorned beetles.</title>
        <authorList>
            <person name="Shin N.R."/>
            <person name="Okamura Y."/>
            <person name="Kirsch R."/>
            <person name="Pauchet Y."/>
        </authorList>
    </citation>
    <scope>NUCLEOTIDE SEQUENCE [LARGE SCALE GENOMIC DNA]</scope>
    <source>
        <strain evidence="14">EAD_L_NR</strain>
    </source>
</reference>
<evidence type="ECO:0000256" key="13">
    <source>
        <dbReference type="SAM" id="Phobius"/>
    </source>
</evidence>
<evidence type="ECO:0000256" key="11">
    <source>
        <dbReference type="RuleBase" id="RU362091"/>
    </source>
</evidence>
<dbReference type="CDD" id="cd11492">
    <property type="entry name" value="SLC5sbd_NIS-SMVT"/>
    <property type="match status" value="1"/>
</dbReference>
<evidence type="ECO:0000256" key="7">
    <source>
        <dbReference type="ARBA" id="ARBA00023053"/>
    </source>
</evidence>
<feature type="transmembrane region" description="Helical" evidence="13">
    <location>
        <begin position="265"/>
        <end position="283"/>
    </location>
</feature>
<feature type="transmembrane region" description="Helical" evidence="13">
    <location>
        <begin position="304"/>
        <end position="329"/>
    </location>
</feature>
<evidence type="ECO:0000256" key="1">
    <source>
        <dbReference type="ARBA" id="ARBA00004651"/>
    </source>
</evidence>
<dbReference type="GO" id="GO:0005886">
    <property type="term" value="C:plasma membrane"/>
    <property type="evidence" value="ECO:0007669"/>
    <property type="project" value="UniProtKB-SubCell"/>
</dbReference>
<dbReference type="InterPro" id="IPR001734">
    <property type="entry name" value="Na/solute_symporter"/>
</dbReference>
<feature type="transmembrane region" description="Helical" evidence="13">
    <location>
        <begin position="151"/>
        <end position="172"/>
    </location>
</feature>
<keyword evidence="15" id="KW-1185">Reference proteome</keyword>
<feature type="transmembrane region" description="Helical" evidence="13">
    <location>
        <begin position="434"/>
        <end position="459"/>
    </location>
</feature>
<feature type="transmembrane region" description="Helical" evidence="13">
    <location>
        <begin position="214"/>
        <end position="233"/>
    </location>
</feature>
<protein>
    <recommendedName>
        <fullName evidence="16">Sodium-coupled monocarboxylate transporter 1</fullName>
    </recommendedName>
</protein>
<dbReference type="InterPro" id="IPR051163">
    <property type="entry name" value="Sodium:Solute_Symporter_SSF"/>
</dbReference>
<keyword evidence="3" id="KW-0813">Transport</keyword>
<evidence type="ECO:0000256" key="10">
    <source>
        <dbReference type="ARBA" id="ARBA00023201"/>
    </source>
</evidence>
<dbReference type="Proteomes" id="UP001159042">
    <property type="component" value="Unassembled WGS sequence"/>
</dbReference>
<gene>
    <name evidence="14" type="ORF">NQ315_004829</name>
</gene>
<proteinExistence type="inferred from homology"/>
<sequence length="640" mass="70554">MGDSNIPAMMSTLDVGDKVVIGLDVEDVSAAMQKFDWVDYIMFVVMLLMCISIGIYYALCNSSLNVQEYLVGGRNMKVIPVAVSLVASFISGISLLGIPTEIYVYGIQYLYITGGFLLMAFIMGSVYLPVFQGLKLTSTYEYHERRFDKKVRVFGSLLFTLGLLSWLPLVIYVPALAFNQVTGINVHLITPIVCVICIFYTSMGGLKGVVWTDVIQTVIMLGAIILVVVKGTIDIGGIQNVFQRNWDSGRIEGPNFDLNPLSRHTIWSLVIGGSVYCLQTSSVNQNMIQRYLALPSLQSAKRALWCFFAGVVLIICLCSYCGMLIYATFYKCDPLTTMLAREKDQLLPLLVMEILGDIPGLPGVFVAGIFSAALSSLSTGLNAMSAVVLEDFYKPFFHKKLTERQTYILMKLTVIITGAICVGMVFVVEKLGAVLQLAMSIGAIASGPALGMFSMGILLPWVNSKGALIGGSTSLIFMCWLCLRAQTLIVSGDLTFPEKPVSTEGCHYHFTPKQSPNSNIHFDPSVNVTSITHTDEKYMIYRLSYLWYTLIGTFVSMFVGLLVTFTTKPLDPCDVDPQLLAPFIRKLIKPRLPRDDTSDYGSVHVNGAATKKSESEMLMKKCNGMDKDKDTDFIDETETA</sequence>
<organism evidence="14 15">
    <name type="scientific">Exocentrus adspersus</name>
    <dbReference type="NCBI Taxonomy" id="1586481"/>
    <lineage>
        <taxon>Eukaryota</taxon>
        <taxon>Metazoa</taxon>
        <taxon>Ecdysozoa</taxon>
        <taxon>Arthropoda</taxon>
        <taxon>Hexapoda</taxon>
        <taxon>Insecta</taxon>
        <taxon>Pterygota</taxon>
        <taxon>Neoptera</taxon>
        <taxon>Endopterygota</taxon>
        <taxon>Coleoptera</taxon>
        <taxon>Polyphaga</taxon>
        <taxon>Cucujiformia</taxon>
        <taxon>Chrysomeloidea</taxon>
        <taxon>Cerambycidae</taxon>
        <taxon>Lamiinae</taxon>
        <taxon>Acanthocinini</taxon>
        <taxon>Exocentrus</taxon>
    </lineage>
</organism>
<evidence type="ECO:0000256" key="6">
    <source>
        <dbReference type="ARBA" id="ARBA00022989"/>
    </source>
</evidence>
<evidence type="ECO:0000256" key="8">
    <source>
        <dbReference type="ARBA" id="ARBA00023065"/>
    </source>
</evidence>
<feature type="transmembrane region" description="Helical" evidence="13">
    <location>
        <begin position="364"/>
        <end position="389"/>
    </location>
</feature>